<feature type="compositionally biased region" description="Basic and acidic residues" evidence="4">
    <location>
        <begin position="135"/>
        <end position="158"/>
    </location>
</feature>
<evidence type="ECO:0000256" key="3">
    <source>
        <dbReference type="SAM" id="Coils"/>
    </source>
</evidence>
<organism evidence="6">
    <name type="scientific">Oikopleura dioica</name>
    <name type="common">Tunicate</name>
    <dbReference type="NCBI Taxonomy" id="34765"/>
    <lineage>
        <taxon>Eukaryota</taxon>
        <taxon>Metazoa</taxon>
        <taxon>Chordata</taxon>
        <taxon>Tunicata</taxon>
        <taxon>Appendicularia</taxon>
        <taxon>Copelata</taxon>
        <taxon>Oikopleuridae</taxon>
        <taxon>Oikopleura</taxon>
    </lineage>
</organism>
<dbReference type="Gene3D" id="2.30.30.40">
    <property type="entry name" value="SH3 Domains"/>
    <property type="match status" value="1"/>
</dbReference>
<accession>E4XZF6</accession>
<evidence type="ECO:0000256" key="1">
    <source>
        <dbReference type="ARBA" id="ARBA00022443"/>
    </source>
</evidence>
<keyword evidence="7" id="KW-1185">Reference proteome</keyword>
<dbReference type="EMBL" id="FN653404">
    <property type="protein sequence ID" value="CBY15018.1"/>
    <property type="molecule type" value="Genomic_DNA"/>
</dbReference>
<feature type="compositionally biased region" description="Basic and acidic residues" evidence="4">
    <location>
        <begin position="330"/>
        <end position="339"/>
    </location>
</feature>
<feature type="compositionally biased region" description="Low complexity" evidence="4">
    <location>
        <begin position="78"/>
        <end position="88"/>
    </location>
</feature>
<sequence>MAVGGKLVALHDYEPQQPDELAMKKGDIILLKEEIEDGWAVGVRLKRNGEETGPTNCFPTNFTKPYTGGLSEESEGNSDTLTLTSQSDSGDEDLSLSEEETESEANYLPQQDKDQIKRSSGAWTGSLTSILRNPSPDRKGANRLSVTDDKARAKEKTNRTPKPFSPLVTEETRGRSTEKKSVQTNKRFVSSVTIPSLSPERRPIPQEEVKPANPPPAQKTISSSRSVESHSSYQRQDRTPSPDRREQDHFYNDDDYFRETRVGSPSLPSKPPVTSAMKMEELNQYYELAEDDSILDDFEEVDENFQLDEIEQLPNLQFSPRIDNNNTYRSEPDFSELSRRGLTTKSEAITEYETRKIIKEPGPRWAKPVIEGHKGSVPAKWGKPMMEEISFPWNKKDAKNPKTKGYGFEKHDHVHKLPSWISEKGKPKRIIAPLPKSQKPIYKIPEKPVRRTEPVIPRRPTQYVPNRSAHSTMNRSTMKSTRSSGTIVDKSEKIDPTQFTGIKFIRKNGKLYIPRHLKEEFARQKAMQTHDSRRRLVSDSTMRSMKSIQSQGEPQRNQVFKQWLEKSLPWKFKASTPKKKIDPTKPMTRAEKIEFVKQQTELAKKVALRPHLAESDVLAAILELDNKSPEPKPPQKAATPADDAILQSHPVFLLYPLSAQCRAKLVEIELSNPTILYSQTFYSIGHLLNTHKETLSMADCNSIIASIIVMRLVLAAILRASECGASNGNTSKPESLLSSEMTTVHAFKEILPNFLSPPSKKDFQRLSLPTRKFLAEKSLSDLKKLTCVADQKQFRNALRKSMNSENMTFGEQAKLELLFQNISLEMLEESAQRLKKEFRLEFNKPKGIKPKTFHLNKGEIDKLVAQQMLKCMQS</sequence>
<evidence type="ECO:0000256" key="2">
    <source>
        <dbReference type="PROSITE-ProRule" id="PRU00192"/>
    </source>
</evidence>
<dbReference type="InterPro" id="IPR036028">
    <property type="entry name" value="SH3-like_dom_sf"/>
</dbReference>
<feature type="compositionally biased region" description="Basic and acidic residues" evidence="4">
    <location>
        <begin position="235"/>
        <end position="261"/>
    </location>
</feature>
<feature type="region of interest" description="Disordered" evidence="4">
    <location>
        <begin position="459"/>
        <end position="486"/>
    </location>
</feature>
<feature type="compositionally biased region" description="Polar residues" evidence="4">
    <location>
        <begin position="121"/>
        <end position="132"/>
    </location>
</feature>
<feature type="compositionally biased region" description="Polar residues" evidence="4">
    <location>
        <begin position="319"/>
        <end position="329"/>
    </location>
</feature>
<dbReference type="PROSITE" id="PS50002">
    <property type="entry name" value="SH3"/>
    <property type="match status" value="1"/>
</dbReference>
<reference evidence="6" key="1">
    <citation type="journal article" date="2010" name="Science">
        <title>Plasticity of animal genome architecture unmasked by rapid evolution of a pelagic tunicate.</title>
        <authorList>
            <person name="Denoeud F."/>
            <person name="Henriet S."/>
            <person name="Mungpakdee S."/>
            <person name="Aury J.M."/>
            <person name="Da Silva C."/>
            <person name="Brinkmann H."/>
            <person name="Mikhaleva J."/>
            <person name="Olsen L.C."/>
            <person name="Jubin C."/>
            <person name="Canestro C."/>
            <person name="Bouquet J.M."/>
            <person name="Danks G."/>
            <person name="Poulain J."/>
            <person name="Campsteijn C."/>
            <person name="Adamski M."/>
            <person name="Cross I."/>
            <person name="Yadetie F."/>
            <person name="Muffato M."/>
            <person name="Louis A."/>
            <person name="Butcher S."/>
            <person name="Tsagkogeorga G."/>
            <person name="Konrad A."/>
            <person name="Singh S."/>
            <person name="Jensen M.F."/>
            <person name="Cong E.H."/>
            <person name="Eikeseth-Otteraa H."/>
            <person name="Noel B."/>
            <person name="Anthouard V."/>
            <person name="Porcel B.M."/>
            <person name="Kachouri-Lafond R."/>
            <person name="Nishino A."/>
            <person name="Ugolini M."/>
            <person name="Chourrout P."/>
            <person name="Nishida H."/>
            <person name="Aasland R."/>
            <person name="Huzurbazar S."/>
            <person name="Westhof E."/>
            <person name="Delsuc F."/>
            <person name="Lehrach H."/>
            <person name="Reinhardt R."/>
            <person name="Weissenbach J."/>
            <person name="Roy S.W."/>
            <person name="Artiguenave F."/>
            <person name="Postlethwait J.H."/>
            <person name="Manak J.R."/>
            <person name="Thompson E.M."/>
            <person name="Jaillon O."/>
            <person name="Du Pasquier L."/>
            <person name="Boudinot P."/>
            <person name="Liberles D.A."/>
            <person name="Volff J.N."/>
            <person name="Philippe H."/>
            <person name="Lenhard B."/>
            <person name="Roest Crollius H."/>
            <person name="Wincker P."/>
            <person name="Chourrout D."/>
        </authorList>
    </citation>
    <scope>NUCLEOTIDE SEQUENCE [LARGE SCALE GENOMIC DNA]</scope>
</reference>
<feature type="compositionally biased region" description="Polar residues" evidence="4">
    <location>
        <begin position="53"/>
        <end position="64"/>
    </location>
</feature>
<dbReference type="Proteomes" id="UP000001307">
    <property type="component" value="Unassembled WGS sequence"/>
</dbReference>
<feature type="compositionally biased region" description="Basic and acidic residues" evidence="4">
    <location>
        <begin position="170"/>
        <end position="181"/>
    </location>
</feature>
<dbReference type="InterPro" id="IPR001452">
    <property type="entry name" value="SH3_domain"/>
</dbReference>
<dbReference type="CDD" id="cd00174">
    <property type="entry name" value="SH3"/>
    <property type="match status" value="1"/>
</dbReference>
<feature type="region of interest" description="Disordered" evidence="4">
    <location>
        <begin position="319"/>
        <end position="341"/>
    </location>
</feature>
<feature type="compositionally biased region" description="Acidic residues" evidence="4">
    <location>
        <begin position="89"/>
        <end position="103"/>
    </location>
</feature>
<evidence type="ECO:0000313" key="6">
    <source>
        <dbReference type="EMBL" id="CBY15018.1"/>
    </source>
</evidence>
<dbReference type="SMART" id="SM00326">
    <property type="entry name" value="SH3"/>
    <property type="match status" value="1"/>
</dbReference>
<evidence type="ECO:0000259" key="5">
    <source>
        <dbReference type="PROSITE" id="PS50002"/>
    </source>
</evidence>
<dbReference type="SUPFAM" id="SSF50044">
    <property type="entry name" value="SH3-domain"/>
    <property type="match status" value="1"/>
</dbReference>
<name>E4XZF6_OIKDI</name>
<feature type="domain" description="SH3" evidence="5">
    <location>
        <begin position="2"/>
        <end position="68"/>
    </location>
</feature>
<evidence type="ECO:0000313" key="7">
    <source>
        <dbReference type="Proteomes" id="UP000001307"/>
    </source>
</evidence>
<feature type="compositionally biased region" description="Low complexity" evidence="4">
    <location>
        <begin position="222"/>
        <end position="232"/>
    </location>
</feature>
<feature type="compositionally biased region" description="Basic and acidic residues" evidence="4">
    <location>
        <begin position="199"/>
        <end position="210"/>
    </location>
</feature>
<evidence type="ECO:0000256" key="4">
    <source>
        <dbReference type="SAM" id="MobiDB-lite"/>
    </source>
</evidence>
<dbReference type="AlphaFoldDB" id="E4XZF6"/>
<dbReference type="Pfam" id="PF00018">
    <property type="entry name" value="SH3_1"/>
    <property type="match status" value="1"/>
</dbReference>
<gene>
    <name evidence="6" type="ORF">GSOID_T00010121001</name>
</gene>
<feature type="region of interest" description="Disordered" evidence="4">
    <location>
        <begin position="48"/>
        <end position="275"/>
    </location>
</feature>
<feature type="coiled-coil region" evidence="3">
    <location>
        <begin position="817"/>
        <end position="844"/>
    </location>
</feature>
<keyword evidence="1 2" id="KW-0728">SH3 domain</keyword>
<dbReference type="InParanoid" id="E4XZF6"/>
<keyword evidence="3" id="KW-0175">Coiled coil</keyword>
<proteinExistence type="predicted"/>
<dbReference type="OrthoDB" id="6250593at2759"/>
<feature type="compositionally biased region" description="Polar residues" evidence="4">
    <location>
        <begin position="463"/>
        <end position="486"/>
    </location>
</feature>
<protein>
    <recommendedName>
        <fullName evidence="5">SH3 domain-containing protein</fullName>
    </recommendedName>
</protein>
<feature type="compositionally biased region" description="Polar residues" evidence="4">
    <location>
        <begin position="182"/>
        <end position="196"/>
    </location>
</feature>